<protein>
    <submittedName>
        <fullName evidence="1">Putative dithiol-disulfide oxidoreductase (DUF899 family)</fullName>
    </submittedName>
</protein>
<dbReference type="InterPro" id="IPR010296">
    <property type="entry name" value="DUF899_thioredox"/>
</dbReference>
<gene>
    <name evidence="1" type="ORF">FHR82_007514</name>
</gene>
<dbReference type="AlphaFoldDB" id="A0A7W7QDH2"/>
<accession>A0A7W7QDH2</accession>
<sequence length="217" mass="24683">MSAALPEVVSQEEWAAARESLLVEEKAALRALDKVNAQRRRLPMVRWDTSYVFRSVDGEASLLDLFDGRRQLITYHYMMFPGDPHRCSGCAFLVDNMPVRHEALNNRDVTLVVTAPAPLEESEPFRQRMGWTMPWYSTHGSTFTADCGAGHGFGVSVFLRDGDDVYRTYYTTGRGGDLLVGTLRYLDLTPMGRHEEWEESGRGTDAPGSWWRLHDEY</sequence>
<evidence type="ECO:0000313" key="1">
    <source>
        <dbReference type="EMBL" id="MBB4911254.1"/>
    </source>
</evidence>
<dbReference type="EMBL" id="JACHJQ010000009">
    <property type="protein sequence ID" value="MBB4911254.1"/>
    <property type="molecule type" value="Genomic_DNA"/>
</dbReference>
<proteinExistence type="predicted"/>
<name>A0A7W7QDH2_9PSEU</name>
<reference evidence="1 2" key="1">
    <citation type="submission" date="2020-08" db="EMBL/GenBank/DDBJ databases">
        <title>Genomic Encyclopedia of Type Strains, Phase III (KMG-III): the genomes of soil and plant-associated and newly described type strains.</title>
        <authorList>
            <person name="Whitman W."/>
        </authorList>
    </citation>
    <scope>NUCLEOTIDE SEQUENCE [LARGE SCALE GENOMIC DNA]</scope>
    <source>
        <strain evidence="1 2">CECT 8960</strain>
    </source>
</reference>
<evidence type="ECO:0000313" key="2">
    <source>
        <dbReference type="Proteomes" id="UP000520767"/>
    </source>
</evidence>
<keyword evidence="2" id="KW-1185">Reference proteome</keyword>
<dbReference type="Proteomes" id="UP000520767">
    <property type="component" value="Unassembled WGS sequence"/>
</dbReference>
<comment type="caution">
    <text evidence="1">The sequence shown here is derived from an EMBL/GenBank/DDBJ whole genome shotgun (WGS) entry which is preliminary data.</text>
</comment>
<dbReference type="RefSeq" id="WP_184815273.1">
    <property type="nucleotide sequence ID" value="NZ_JACHJQ010000009.1"/>
</dbReference>
<dbReference type="Pfam" id="PF05988">
    <property type="entry name" value="DUF899"/>
    <property type="match status" value="1"/>
</dbReference>
<organism evidence="1 2">
    <name type="scientific">Actinophytocola algeriensis</name>
    <dbReference type="NCBI Taxonomy" id="1768010"/>
    <lineage>
        <taxon>Bacteria</taxon>
        <taxon>Bacillati</taxon>
        <taxon>Actinomycetota</taxon>
        <taxon>Actinomycetes</taxon>
        <taxon>Pseudonocardiales</taxon>
        <taxon>Pseudonocardiaceae</taxon>
    </lineage>
</organism>